<proteinExistence type="inferred from homology"/>
<dbReference type="SUPFAM" id="SSF50621">
    <property type="entry name" value="Alanine racemase C-terminal domain-like"/>
    <property type="match status" value="1"/>
</dbReference>
<comment type="catalytic activity">
    <reaction evidence="7 12 14">
        <text>meso-2,6-diaminopimelate + H(+) = L-lysine + CO2</text>
        <dbReference type="Rhea" id="RHEA:15101"/>
        <dbReference type="ChEBI" id="CHEBI:15378"/>
        <dbReference type="ChEBI" id="CHEBI:16526"/>
        <dbReference type="ChEBI" id="CHEBI:32551"/>
        <dbReference type="ChEBI" id="CHEBI:57791"/>
        <dbReference type="EC" id="4.1.1.20"/>
    </reaction>
</comment>
<evidence type="ECO:0000259" key="16">
    <source>
        <dbReference type="Pfam" id="PF02784"/>
    </source>
</evidence>
<comment type="similarity">
    <text evidence="9 12">Belongs to the Orn/Lys/Arg decarboxylase class-II family. LysA subfamily.</text>
</comment>
<evidence type="ECO:0000256" key="6">
    <source>
        <dbReference type="ARBA" id="ARBA00023239"/>
    </source>
</evidence>
<dbReference type="RefSeq" id="WP_168058772.1">
    <property type="nucleotide sequence ID" value="NZ_VTOW01000001.1"/>
</dbReference>
<dbReference type="NCBIfam" id="TIGR01048">
    <property type="entry name" value="lysA"/>
    <property type="match status" value="1"/>
</dbReference>
<dbReference type="GO" id="GO:0009089">
    <property type="term" value="P:lysine biosynthetic process via diaminopimelate"/>
    <property type="evidence" value="ECO:0007669"/>
    <property type="project" value="UniProtKB-UniRule"/>
</dbReference>
<dbReference type="EC" id="4.1.1.20" evidence="10 12"/>
<evidence type="ECO:0000259" key="15">
    <source>
        <dbReference type="Pfam" id="PF00278"/>
    </source>
</evidence>
<evidence type="ECO:0000256" key="8">
    <source>
        <dbReference type="ARBA" id="ARBA00060643"/>
    </source>
</evidence>
<dbReference type="InterPro" id="IPR000183">
    <property type="entry name" value="Orn/DAP/Arg_de-COase"/>
</dbReference>
<feature type="binding site" evidence="12">
    <location>
        <position position="343"/>
    </location>
    <ligand>
        <name>substrate</name>
    </ligand>
</feature>
<dbReference type="HAMAP" id="MF_02120">
    <property type="entry name" value="LysA"/>
    <property type="match status" value="1"/>
</dbReference>
<reference evidence="17 18" key="1">
    <citation type="journal article" date="2020" name="Nature">
        <title>Bacterial chemolithoautotrophy via manganese oxidation.</title>
        <authorList>
            <person name="Yu H."/>
            <person name="Leadbetter J.R."/>
        </authorList>
    </citation>
    <scope>NUCLEOTIDE SEQUENCE [LARGE SCALE GENOMIC DNA]</scope>
    <source>
        <strain evidence="17 18">Mn-1</strain>
    </source>
</reference>
<comment type="caution">
    <text evidence="17">The sequence shown here is derived from an EMBL/GenBank/DDBJ whole genome shotgun (WGS) entry which is preliminary data.</text>
</comment>
<feature type="binding site" evidence="12">
    <location>
        <position position="371"/>
    </location>
    <ligand>
        <name>substrate</name>
    </ligand>
</feature>
<comment type="cofactor">
    <cofactor evidence="1 12 13 14">
        <name>pyridoxal 5'-phosphate</name>
        <dbReference type="ChEBI" id="CHEBI:597326"/>
    </cofactor>
</comment>
<dbReference type="InterPro" id="IPR002986">
    <property type="entry name" value="DAP_deCOOHase_LysA"/>
</dbReference>
<dbReference type="InterPro" id="IPR009006">
    <property type="entry name" value="Ala_racemase/Decarboxylase_C"/>
</dbReference>
<feature type="domain" description="Orn/DAP/Arg decarboxylase 2 N-terminal" evidence="16">
    <location>
        <begin position="36"/>
        <end position="279"/>
    </location>
</feature>
<keyword evidence="6 12" id="KW-0456">Lyase</keyword>
<dbReference type="Gene3D" id="2.40.37.10">
    <property type="entry name" value="Lyase, Ornithine Decarboxylase, Chain A, domain 1"/>
    <property type="match status" value="1"/>
</dbReference>
<dbReference type="FunFam" id="3.20.20.10:FF:000003">
    <property type="entry name" value="Diaminopimelate decarboxylase"/>
    <property type="match status" value="1"/>
</dbReference>
<protein>
    <recommendedName>
        <fullName evidence="11 12">Diaminopimelate decarboxylase</fullName>
        <shortName evidence="12">DAP decarboxylase</shortName>
        <shortName evidence="12">DAPDC</shortName>
        <ecNumber evidence="10 12">4.1.1.20</ecNumber>
    </recommendedName>
</protein>
<dbReference type="EMBL" id="VTOW01000001">
    <property type="protein sequence ID" value="NKE70529.1"/>
    <property type="molecule type" value="Genomic_DNA"/>
</dbReference>
<evidence type="ECO:0000256" key="12">
    <source>
        <dbReference type="HAMAP-Rule" id="MF_02120"/>
    </source>
</evidence>
<dbReference type="InterPro" id="IPR022644">
    <property type="entry name" value="De-COase2_N"/>
</dbReference>
<feature type="modified residue" description="N6-(pyridoxal phosphate)lysine" evidence="12 13">
    <location>
        <position position="60"/>
    </location>
</feature>
<dbReference type="PANTHER" id="PTHR43727">
    <property type="entry name" value="DIAMINOPIMELATE DECARBOXYLASE"/>
    <property type="match status" value="1"/>
</dbReference>
<evidence type="ECO:0000256" key="2">
    <source>
        <dbReference type="ARBA" id="ARBA00022605"/>
    </source>
</evidence>
<evidence type="ECO:0000256" key="3">
    <source>
        <dbReference type="ARBA" id="ARBA00022793"/>
    </source>
</evidence>
<dbReference type="AlphaFoldDB" id="A0A7X6DNP8"/>
<dbReference type="Pfam" id="PF00278">
    <property type="entry name" value="Orn_DAP_Arg_deC"/>
    <property type="match status" value="1"/>
</dbReference>
<name>A0A7X6DNP8_9BACT</name>
<feature type="binding site" evidence="12">
    <location>
        <position position="316"/>
    </location>
    <ligand>
        <name>substrate</name>
    </ligand>
</feature>
<dbReference type="GO" id="GO:0030170">
    <property type="term" value="F:pyridoxal phosphate binding"/>
    <property type="evidence" value="ECO:0007669"/>
    <property type="project" value="UniProtKB-UniRule"/>
</dbReference>
<comment type="function">
    <text evidence="12">Specifically catalyzes the decarboxylation of meso-diaminopimelate (meso-DAP) to L-lysine.</text>
</comment>
<dbReference type="Pfam" id="PF02784">
    <property type="entry name" value="Orn_Arg_deC_N"/>
    <property type="match status" value="1"/>
</dbReference>
<dbReference type="PANTHER" id="PTHR43727:SF2">
    <property type="entry name" value="GROUP IV DECARBOXYLASE"/>
    <property type="match status" value="1"/>
</dbReference>
<dbReference type="GO" id="GO:0008836">
    <property type="term" value="F:diaminopimelate decarboxylase activity"/>
    <property type="evidence" value="ECO:0007669"/>
    <property type="project" value="UniProtKB-UniRule"/>
</dbReference>
<dbReference type="InterPro" id="IPR029066">
    <property type="entry name" value="PLP-binding_barrel"/>
</dbReference>
<feature type="binding site" evidence="12">
    <location>
        <begin position="273"/>
        <end position="276"/>
    </location>
    <ligand>
        <name>pyridoxal 5'-phosphate</name>
        <dbReference type="ChEBI" id="CHEBI:597326"/>
    </ligand>
</feature>
<comment type="pathway">
    <text evidence="8 12 14">Amino-acid biosynthesis; L-lysine biosynthesis via DAP pathway; L-lysine from DL-2,6-diaminopimelate: step 1/1.</text>
</comment>
<feature type="binding site" evidence="12">
    <location>
        <position position="276"/>
    </location>
    <ligand>
        <name>substrate</name>
    </ligand>
</feature>
<dbReference type="SUPFAM" id="SSF51419">
    <property type="entry name" value="PLP-binding barrel"/>
    <property type="match status" value="1"/>
</dbReference>
<dbReference type="UniPathway" id="UPA00034">
    <property type="reaction ID" value="UER00027"/>
</dbReference>
<accession>A0A7X6DNP8</accession>
<evidence type="ECO:0000313" key="18">
    <source>
        <dbReference type="Proteomes" id="UP000534783"/>
    </source>
</evidence>
<evidence type="ECO:0000256" key="4">
    <source>
        <dbReference type="ARBA" id="ARBA00022898"/>
    </source>
</evidence>
<feature type="domain" description="Orn/DAP/Arg decarboxylase 2 C-terminal" evidence="15">
    <location>
        <begin position="30"/>
        <end position="369"/>
    </location>
</feature>
<keyword evidence="4 12" id="KW-0663">Pyridoxal phosphate</keyword>
<dbReference type="PRINTS" id="PR01179">
    <property type="entry name" value="ODADCRBXLASE"/>
</dbReference>
<evidence type="ECO:0000256" key="10">
    <source>
        <dbReference type="ARBA" id="ARBA00066427"/>
    </source>
</evidence>
<evidence type="ECO:0000256" key="1">
    <source>
        <dbReference type="ARBA" id="ARBA00001933"/>
    </source>
</evidence>
<feature type="binding site" evidence="12">
    <location>
        <position position="239"/>
    </location>
    <ligand>
        <name>pyridoxal 5'-phosphate</name>
        <dbReference type="ChEBI" id="CHEBI:597326"/>
    </ligand>
</feature>
<evidence type="ECO:0000313" key="17">
    <source>
        <dbReference type="EMBL" id="NKE70529.1"/>
    </source>
</evidence>
<organism evidence="17 18">
    <name type="scientific">Candidatus Manganitrophus noduliformans</name>
    <dbReference type="NCBI Taxonomy" id="2606439"/>
    <lineage>
        <taxon>Bacteria</taxon>
        <taxon>Pseudomonadati</taxon>
        <taxon>Nitrospirota</taxon>
        <taxon>Nitrospiria</taxon>
        <taxon>Candidatus Troglogloeales</taxon>
        <taxon>Candidatus Manganitrophaceae</taxon>
        <taxon>Candidatus Manganitrophus</taxon>
    </lineage>
</organism>
<comment type="subunit">
    <text evidence="12">Homodimer.</text>
</comment>
<keyword evidence="18" id="KW-1185">Reference proteome</keyword>
<feature type="active site" description="Proton donor" evidence="13">
    <location>
        <position position="342"/>
    </location>
</feature>
<keyword evidence="5 12" id="KW-0457">Lysine biosynthesis</keyword>
<evidence type="ECO:0000256" key="9">
    <source>
        <dbReference type="ARBA" id="ARBA00060983"/>
    </source>
</evidence>
<sequence length="422" mass="46410">MHDFRFKKGKLYCEDVSIEALAEKVGTPLYVYSHNTLRRHFLAYQKAFAKVPHLIAFAMKANANLAILRLFAKEGGGIDIVSEGELHRALAAGVDPKKMVFAGVGKTRKEMQAALRAGILMFNVESAQELTALDEVAKSLGTKAPVALRVNPDINPKTHPYISTGLKKSKFGIEITRAVEQYQLASRLSNIEVVGIHSHIGSQLTQIKPFVDALKRIGKLIEELRGRGMEIKYWDIGGGLGITYDAEKPPLPKELAAAILPLLKESGCTIILEPGRSLVGNAGALITRVIYTKEGETKNFVIVDAGMNDLIRPSLYEAYHEIVPVVKKKRRNATVDVVGPICESGDFLAQERTLPQVAPEELLAVLSAGAYSFSMASNYNARPRSAEVLVHGDKYATIRERESMDDLIRGERIPEFLDFGQS</sequence>
<dbReference type="InterPro" id="IPR022643">
    <property type="entry name" value="De-COase2_C"/>
</dbReference>
<dbReference type="PRINTS" id="PR01181">
    <property type="entry name" value="DAPDCRBXLASE"/>
</dbReference>
<keyword evidence="2 12" id="KW-0028">Amino-acid biosynthesis</keyword>
<dbReference type="FunFam" id="2.40.37.10:FF:000003">
    <property type="entry name" value="Diaminopimelate decarboxylase"/>
    <property type="match status" value="1"/>
</dbReference>
<keyword evidence="3 12" id="KW-0210">Decarboxylase</keyword>
<dbReference type="Proteomes" id="UP000534783">
    <property type="component" value="Unassembled WGS sequence"/>
</dbReference>
<evidence type="ECO:0000256" key="13">
    <source>
        <dbReference type="PIRSR" id="PIRSR600183-50"/>
    </source>
</evidence>
<dbReference type="CDD" id="cd06828">
    <property type="entry name" value="PLPDE_III_DapDC"/>
    <property type="match status" value="1"/>
</dbReference>
<evidence type="ECO:0000256" key="14">
    <source>
        <dbReference type="RuleBase" id="RU003738"/>
    </source>
</evidence>
<dbReference type="Gene3D" id="3.20.20.10">
    <property type="entry name" value="Alanine racemase"/>
    <property type="match status" value="1"/>
</dbReference>
<evidence type="ECO:0000256" key="5">
    <source>
        <dbReference type="ARBA" id="ARBA00023154"/>
    </source>
</evidence>
<evidence type="ECO:0000256" key="11">
    <source>
        <dbReference type="ARBA" id="ARBA00074972"/>
    </source>
</evidence>
<feature type="binding site" evidence="12">
    <location>
        <position position="371"/>
    </location>
    <ligand>
        <name>pyridoxal 5'-phosphate</name>
        <dbReference type="ChEBI" id="CHEBI:597326"/>
    </ligand>
</feature>
<gene>
    <name evidence="12 17" type="primary">lysA</name>
    <name evidence="17" type="ORF">MNODULE_07225</name>
</gene>
<feature type="binding site" evidence="12">
    <location>
        <position position="312"/>
    </location>
    <ligand>
        <name>substrate</name>
    </ligand>
</feature>
<evidence type="ECO:0000256" key="7">
    <source>
        <dbReference type="ARBA" id="ARBA00050464"/>
    </source>
</evidence>